<feature type="binding site" evidence="8">
    <location>
        <position position="100"/>
    </location>
    <ligand>
        <name>ATP</name>
        <dbReference type="ChEBI" id="CHEBI:30616"/>
    </ligand>
</feature>
<feature type="binding site" evidence="8">
    <location>
        <position position="249"/>
    </location>
    <ligand>
        <name>Mg(2+)</name>
        <dbReference type="ChEBI" id="CHEBI:18420"/>
    </ligand>
</feature>
<evidence type="ECO:0000256" key="8">
    <source>
        <dbReference type="HAMAP-Rule" id="MF_00692"/>
    </source>
</evidence>
<evidence type="ECO:0000313" key="10">
    <source>
        <dbReference type="Proteomes" id="UP000053718"/>
    </source>
</evidence>
<evidence type="ECO:0000313" key="9">
    <source>
        <dbReference type="EMBL" id="KFZ29933.1"/>
    </source>
</evidence>
<feature type="binding site" evidence="8">
    <location>
        <position position="163"/>
    </location>
    <ligand>
        <name>ATP</name>
        <dbReference type="ChEBI" id="CHEBI:30616"/>
    </ligand>
</feature>
<feature type="active site" description="Proton acceptor" evidence="8">
    <location>
        <position position="239"/>
    </location>
</feature>
<feature type="binding site" evidence="8">
    <location>
        <position position="80"/>
    </location>
    <ligand>
        <name>ATP</name>
        <dbReference type="ChEBI" id="CHEBI:30616"/>
    </ligand>
</feature>
<comment type="similarity">
    <text evidence="1 8">Belongs to the SELO family.</text>
</comment>
<name>A0A094L5G2_9GAMM</name>
<dbReference type="AlphaFoldDB" id="A0A094L5G2"/>
<keyword evidence="3 8" id="KW-0548">Nucleotidyltransferase</keyword>
<dbReference type="GO" id="GO:0000287">
    <property type="term" value="F:magnesium ion binding"/>
    <property type="evidence" value="ECO:0007669"/>
    <property type="project" value="UniProtKB-UniRule"/>
</dbReference>
<comment type="catalytic activity">
    <reaction evidence="8">
        <text>L-seryl-[protein] + UTP = O-(5'-uridylyl)-L-seryl-[protein] + diphosphate</text>
        <dbReference type="Rhea" id="RHEA:64604"/>
        <dbReference type="Rhea" id="RHEA-COMP:9863"/>
        <dbReference type="Rhea" id="RHEA-COMP:16635"/>
        <dbReference type="ChEBI" id="CHEBI:29999"/>
        <dbReference type="ChEBI" id="CHEBI:33019"/>
        <dbReference type="ChEBI" id="CHEBI:46398"/>
        <dbReference type="ChEBI" id="CHEBI:156051"/>
    </reaction>
</comment>
<comment type="catalytic activity">
    <reaction evidence="8">
        <text>L-threonyl-[protein] + ATP = 3-O-(5'-adenylyl)-L-threonyl-[protein] + diphosphate</text>
        <dbReference type="Rhea" id="RHEA:54292"/>
        <dbReference type="Rhea" id="RHEA-COMP:11060"/>
        <dbReference type="Rhea" id="RHEA-COMP:13847"/>
        <dbReference type="ChEBI" id="CHEBI:30013"/>
        <dbReference type="ChEBI" id="CHEBI:30616"/>
        <dbReference type="ChEBI" id="CHEBI:33019"/>
        <dbReference type="ChEBI" id="CHEBI:138113"/>
        <dbReference type="EC" id="2.7.7.108"/>
    </reaction>
</comment>
<evidence type="ECO:0000256" key="6">
    <source>
        <dbReference type="ARBA" id="ARBA00022840"/>
    </source>
</evidence>
<dbReference type="Proteomes" id="UP000053718">
    <property type="component" value="Unassembled WGS sequence"/>
</dbReference>
<dbReference type="EMBL" id="JPIN01000001">
    <property type="protein sequence ID" value="KFZ29933.1"/>
    <property type="molecule type" value="Genomic_DNA"/>
</dbReference>
<dbReference type="PANTHER" id="PTHR32057:SF14">
    <property type="entry name" value="PROTEIN ADENYLYLTRANSFERASE SELO, MITOCHONDRIAL"/>
    <property type="match status" value="1"/>
</dbReference>
<protein>
    <recommendedName>
        <fullName evidence="8">Protein nucleotidyltransferase YdiU</fullName>
        <ecNumber evidence="8">2.7.7.-</ecNumber>
    </recommendedName>
    <alternativeName>
        <fullName evidence="8">Protein adenylyltransferase YdiU</fullName>
        <ecNumber evidence="8">2.7.7.108</ecNumber>
    </alternativeName>
    <alternativeName>
        <fullName evidence="8">Protein uridylyltransferase YdiU</fullName>
        <ecNumber evidence="8">2.7.7.-</ecNumber>
    </alternativeName>
</protein>
<dbReference type="GO" id="GO:0030145">
    <property type="term" value="F:manganese ion binding"/>
    <property type="evidence" value="ECO:0007669"/>
    <property type="project" value="UniProtKB-UniRule"/>
</dbReference>
<comment type="catalytic activity">
    <reaction evidence="8">
        <text>L-histidyl-[protein] + UTP = N(tele)-(5'-uridylyl)-L-histidyl-[protein] + diphosphate</text>
        <dbReference type="Rhea" id="RHEA:83891"/>
        <dbReference type="Rhea" id="RHEA-COMP:9745"/>
        <dbReference type="Rhea" id="RHEA-COMP:20239"/>
        <dbReference type="ChEBI" id="CHEBI:29979"/>
        <dbReference type="ChEBI" id="CHEBI:33019"/>
        <dbReference type="ChEBI" id="CHEBI:46398"/>
        <dbReference type="ChEBI" id="CHEBI:233474"/>
    </reaction>
</comment>
<dbReference type="PANTHER" id="PTHR32057">
    <property type="entry name" value="PROTEIN ADENYLYLTRANSFERASE SELO, MITOCHONDRIAL"/>
    <property type="match status" value="1"/>
</dbReference>
<dbReference type="EC" id="2.7.7.108" evidence="8"/>
<accession>A0A094L5G2</accession>
<feature type="binding site" evidence="8">
    <location>
        <position position="112"/>
    </location>
    <ligand>
        <name>ATP</name>
        <dbReference type="ChEBI" id="CHEBI:30616"/>
    </ligand>
</feature>
<keyword evidence="5 8" id="KW-0547">Nucleotide-binding</keyword>
<evidence type="ECO:0000256" key="5">
    <source>
        <dbReference type="ARBA" id="ARBA00022741"/>
    </source>
</evidence>
<comment type="catalytic activity">
    <reaction evidence="8">
        <text>L-tyrosyl-[protein] + UTP = O-(5'-uridylyl)-L-tyrosyl-[protein] + diphosphate</text>
        <dbReference type="Rhea" id="RHEA:83887"/>
        <dbReference type="Rhea" id="RHEA-COMP:10136"/>
        <dbReference type="Rhea" id="RHEA-COMP:20238"/>
        <dbReference type="ChEBI" id="CHEBI:33019"/>
        <dbReference type="ChEBI" id="CHEBI:46398"/>
        <dbReference type="ChEBI" id="CHEBI:46858"/>
        <dbReference type="ChEBI" id="CHEBI:90602"/>
    </reaction>
</comment>
<keyword evidence="10" id="KW-1185">Reference proteome</keyword>
<keyword evidence="4 8" id="KW-0479">Metal-binding</keyword>
<evidence type="ECO:0000256" key="4">
    <source>
        <dbReference type="ARBA" id="ARBA00022723"/>
    </source>
</evidence>
<dbReference type="GO" id="GO:0005524">
    <property type="term" value="F:ATP binding"/>
    <property type="evidence" value="ECO:0007669"/>
    <property type="project" value="UniProtKB-UniRule"/>
</dbReference>
<dbReference type="STRING" id="1517416.IDAT_02275"/>
<proteinExistence type="inferred from homology"/>
<dbReference type="InterPro" id="IPR003846">
    <property type="entry name" value="SelO"/>
</dbReference>
<sequence length="472" mass="53317">MQLDARLSSAVAPTPVLDPQWIAFNDELAVQLQLPLTQRATPEGLQIFAGNSTPDWAQPHALAYAGHQFANYVPQLGDGRAVLLTEVVDKNGQRYDIQLKGSGRTPYSRGGDGRSPLGPVLREYLVSEAMHHLNVPTTRALAAVASGEMVKRESIEPGAILTRVAKSHLRVGTAQYVLALQERKLLKAFADYVIQRHYPDCATAEQPYLALLTQVRDKQAELVAQWMSLGFIHGVMNTDNMTLSGETIDYGPCAFMEAYDPQKVFSSIDRRGRYMYQNQPPIGMWNIARFAETLLPLLELPEQQAIEHASDIVHGFEQVYQQHYHARMSAKLGLAPEHPQAEQLLEDYLQLMHHHQVDFTLGFRYLSDADDQRIGALFQQSPTWQKWYQQWQTAHEDLNAAKQHMAQVNPIYIPRNHLVQEVITAATNEGDLTPFNTLHRVLKNPFTEHEEYARYSKPAVAEQQITRTFCGT</sequence>
<keyword evidence="2 8" id="KW-0808">Transferase</keyword>
<organism evidence="9 10">
    <name type="scientific">Pseudidiomarina atlantica</name>
    <dbReference type="NCBI Taxonomy" id="1517416"/>
    <lineage>
        <taxon>Bacteria</taxon>
        <taxon>Pseudomonadati</taxon>
        <taxon>Pseudomonadota</taxon>
        <taxon>Gammaproteobacteria</taxon>
        <taxon>Alteromonadales</taxon>
        <taxon>Idiomarinaceae</taxon>
        <taxon>Pseudidiomarina</taxon>
    </lineage>
</organism>
<dbReference type="HAMAP" id="MF_00692">
    <property type="entry name" value="SelO"/>
    <property type="match status" value="1"/>
</dbReference>
<dbReference type="eggNOG" id="COG0397">
    <property type="taxonomic scope" value="Bacteria"/>
</dbReference>
<feature type="binding site" evidence="8">
    <location>
        <position position="240"/>
    </location>
    <ligand>
        <name>Mg(2+)</name>
        <dbReference type="ChEBI" id="CHEBI:18420"/>
    </ligand>
</feature>
<feature type="binding site" evidence="8">
    <location>
        <position position="79"/>
    </location>
    <ligand>
        <name>ATP</name>
        <dbReference type="ChEBI" id="CHEBI:30616"/>
    </ligand>
</feature>
<keyword evidence="7 8" id="KW-0460">Magnesium</keyword>
<comment type="function">
    <text evidence="8">Nucleotidyltransferase involved in the post-translational modification of proteins. It can catalyze the addition of adenosine monophosphate (AMP) or uridine monophosphate (UMP) to a protein, resulting in modifications known as AMPylation and UMPylation.</text>
</comment>
<dbReference type="EC" id="2.7.7.-" evidence="8"/>
<evidence type="ECO:0000256" key="2">
    <source>
        <dbReference type="ARBA" id="ARBA00022679"/>
    </source>
</evidence>
<feature type="binding site" evidence="8">
    <location>
        <position position="249"/>
    </location>
    <ligand>
        <name>ATP</name>
        <dbReference type="ChEBI" id="CHEBI:30616"/>
    </ligand>
</feature>
<comment type="catalytic activity">
    <reaction evidence="8">
        <text>L-seryl-[protein] + ATP = 3-O-(5'-adenylyl)-L-seryl-[protein] + diphosphate</text>
        <dbReference type="Rhea" id="RHEA:58120"/>
        <dbReference type="Rhea" id="RHEA-COMP:9863"/>
        <dbReference type="Rhea" id="RHEA-COMP:15073"/>
        <dbReference type="ChEBI" id="CHEBI:29999"/>
        <dbReference type="ChEBI" id="CHEBI:30616"/>
        <dbReference type="ChEBI" id="CHEBI:33019"/>
        <dbReference type="ChEBI" id="CHEBI:142516"/>
        <dbReference type="EC" id="2.7.7.108"/>
    </reaction>
</comment>
<keyword evidence="6 8" id="KW-0067">ATP-binding</keyword>
<feature type="binding site" evidence="8">
    <location>
        <position position="113"/>
    </location>
    <ligand>
        <name>ATP</name>
        <dbReference type="ChEBI" id="CHEBI:30616"/>
    </ligand>
</feature>
<evidence type="ECO:0000256" key="7">
    <source>
        <dbReference type="ARBA" id="ARBA00022842"/>
    </source>
</evidence>
<dbReference type="NCBIfam" id="NF000658">
    <property type="entry name" value="PRK00029.1"/>
    <property type="match status" value="1"/>
</dbReference>
<evidence type="ECO:0000256" key="3">
    <source>
        <dbReference type="ARBA" id="ARBA00022695"/>
    </source>
</evidence>
<evidence type="ECO:0000256" key="1">
    <source>
        <dbReference type="ARBA" id="ARBA00009747"/>
    </source>
</evidence>
<feature type="binding site" evidence="8">
    <location>
        <position position="77"/>
    </location>
    <ligand>
        <name>ATP</name>
        <dbReference type="ChEBI" id="CHEBI:30616"/>
    </ligand>
</feature>
<comment type="catalytic activity">
    <reaction evidence="8">
        <text>L-tyrosyl-[protein] + ATP = O-(5'-adenylyl)-L-tyrosyl-[protein] + diphosphate</text>
        <dbReference type="Rhea" id="RHEA:54288"/>
        <dbReference type="Rhea" id="RHEA-COMP:10136"/>
        <dbReference type="Rhea" id="RHEA-COMP:13846"/>
        <dbReference type="ChEBI" id="CHEBI:30616"/>
        <dbReference type="ChEBI" id="CHEBI:33019"/>
        <dbReference type="ChEBI" id="CHEBI:46858"/>
        <dbReference type="ChEBI" id="CHEBI:83624"/>
        <dbReference type="EC" id="2.7.7.108"/>
    </reaction>
</comment>
<keyword evidence="8" id="KW-0464">Manganese</keyword>
<comment type="caution">
    <text evidence="9">The sequence shown here is derived from an EMBL/GenBank/DDBJ whole genome shotgun (WGS) entry which is preliminary data.</text>
</comment>
<dbReference type="GO" id="GO:0070733">
    <property type="term" value="F:AMPylase activity"/>
    <property type="evidence" value="ECO:0007669"/>
    <property type="project" value="UniProtKB-EC"/>
</dbReference>
<dbReference type="Pfam" id="PF02696">
    <property type="entry name" value="SelO"/>
    <property type="match status" value="1"/>
</dbReference>
<gene>
    <name evidence="8" type="primary">ydiU</name>
    <name evidence="8" type="synonym">selO</name>
    <name evidence="9" type="ORF">IDAT_02275</name>
</gene>
<feature type="binding site" evidence="8">
    <location>
        <position position="170"/>
    </location>
    <ligand>
        <name>ATP</name>
        <dbReference type="ChEBI" id="CHEBI:30616"/>
    </ligand>
</feature>
<reference evidence="9 10" key="1">
    <citation type="submission" date="2014-06" db="EMBL/GenBank/DDBJ databases">
        <title>Draft genome sequence of Idiomarina sp. MCCC 1A10513.</title>
        <authorList>
            <person name="Du J."/>
            <person name="Lai Q."/>
            <person name="Shao Z."/>
        </authorList>
    </citation>
    <scope>NUCLEOTIDE SEQUENCE [LARGE SCALE GENOMIC DNA]</scope>
    <source>
        <strain evidence="9 10">MCCC 1A10513</strain>
    </source>
</reference>
<comment type="cofactor">
    <cofactor evidence="8">
        <name>Mg(2+)</name>
        <dbReference type="ChEBI" id="CHEBI:18420"/>
    </cofactor>
    <cofactor evidence="8">
        <name>Mn(2+)</name>
        <dbReference type="ChEBI" id="CHEBI:29035"/>
    </cofactor>
</comment>